<evidence type="ECO:0000313" key="3">
    <source>
        <dbReference type="Proteomes" id="UP000054937"/>
    </source>
</evidence>
<organism evidence="2 3">
    <name type="scientific">Pseudocohnilembus persalinus</name>
    <name type="common">Ciliate</name>
    <dbReference type="NCBI Taxonomy" id="266149"/>
    <lineage>
        <taxon>Eukaryota</taxon>
        <taxon>Sar</taxon>
        <taxon>Alveolata</taxon>
        <taxon>Ciliophora</taxon>
        <taxon>Intramacronucleata</taxon>
        <taxon>Oligohymenophorea</taxon>
        <taxon>Scuticociliatia</taxon>
        <taxon>Philasterida</taxon>
        <taxon>Pseudocohnilembidae</taxon>
        <taxon>Pseudocohnilembus</taxon>
    </lineage>
</organism>
<gene>
    <name evidence="2" type="ORF">PPERSA_06186</name>
</gene>
<dbReference type="Gene3D" id="2.60.120.10">
    <property type="entry name" value="Jelly Rolls"/>
    <property type="match status" value="1"/>
</dbReference>
<dbReference type="PANTHER" id="PTHR45689:SF5">
    <property type="entry name" value="I[[H]] CHANNEL, ISOFORM E"/>
    <property type="match status" value="1"/>
</dbReference>
<dbReference type="PROSITE" id="PS50042">
    <property type="entry name" value="CNMP_BINDING_3"/>
    <property type="match status" value="1"/>
</dbReference>
<reference evidence="2 3" key="1">
    <citation type="journal article" date="2015" name="Sci. Rep.">
        <title>Genome of the facultative scuticociliatosis pathogen Pseudocohnilembus persalinus provides insight into its virulence through horizontal gene transfer.</title>
        <authorList>
            <person name="Xiong J."/>
            <person name="Wang G."/>
            <person name="Cheng J."/>
            <person name="Tian M."/>
            <person name="Pan X."/>
            <person name="Warren A."/>
            <person name="Jiang C."/>
            <person name="Yuan D."/>
            <person name="Miao W."/>
        </authorList>
    </citation>
    <scope>NUCLEOTIDE SEQUENCE [LARGE SCALE GENOMIC DNA]</scope>
    <source>
        <strain evidence="2">36N120E</strain>
    </source>
</reference>
<dbReference type="GO" id="GO:0035725">
    <property type="term" value="P:sodium ion transmembrane transport"/>
    <property type="evidence" value="ECO:0007669"/>
    <property type="project" value="TreeGrafter"/>
</dbReference>
<dbReference type="InterPro" id="IPR000595">
    <property type="entry name" value="cNMP-bd_dom"/>
</dbReference>
<dbReference type="PANTHER" id="PTHR45689">
    <property type="entry name" value="I[[H]] CHANNEL, ISOFORM E"/>
    <property type="match status" value="1"/>
</dbReference>
<feature type="domain" description="Cyclic nucleotide-binding" evidence="1">
    <location>
        <begin position="215"/>
        <end position="285"/>
    </location>
</feature>
<dbReference type="EMBL" id="LDAU01000076">
    <property type="protein sequence ID" value="KRX08008.1"/>
    <property type="molecule type" value="Genomic_DNA"/>
</dbReference>
<dbReference type="OrthoDB" id="426293at2759"/>
<proteinExistence type="predicted"/>
<dbReference type="SUPFAM" id="SSF51206">
    <property type="entry name" value="cAMP-binding domain-like"/>
    <property type="match status" value="1"/>
</dbReference>
<accession>A0A0V0R1H7</accession>
<dbReference type="InParanoid" id="A0A0V0R1H7"/>
<dbReference type="AlphaFoldDB" id="A0A0V0R1H7"/>
<dbReference type="GO" id="GO:0005249">
    <property type="term" value="F:voltage-gated potassium channel activity"/>
    <property type="evidence" value="ECO:0007669"/>
    <property type="project" value="TreeGrafter"/>
</dbReference>
<dbReference type="Proteomes" id="UP000054937">
    <property type="component" value="Unassembled WGS sequence"/>
</dbReference>
<evidence type="ECO:0000259" key="1">
    <source>
        <dbReference type="PROSITE" id="PS50042"/>
    </source>
</evidence>
<dbReference type="GO" id="GO:0098855">
    <property type="term" value="C:HCN channel complex"/>
    <property type="evidence" value="ECO:0007669"/>
    <property type="project" value="TreeGrafter"/>
</dbReference>
<dbReference type="CDD" id="cd00038">
    <property type="entry name" value="CAP_ED"/>
    <property type="match status" value="1"/>
</dbReference>
<dbReference type="InterPro" id="IPR014710">
    <property type="entry name" value="RmlC-like_jellyroll"/>
</dbReference>
<dbReference type="InterPro" id="IPR018490">
    <property type="entry name" value="cNMP-bd_dom_sf"/>
</dbReference>
<dbReference type="GO" id="GO:0003254">
    <property type="term" value="P:regulation of membrane depolarization"/>
    <property type="evidence" value="ECO:0007669"/>
    <property type="project" value="TreeGrafter"/>
</dbReference>
<name>A0A0V0R1H7_PSEPJ</name>
<dbReference type="Pfam" id="PF00027">
    <property type="entry name" value="cNMP_binding"/>
    <property type="match status" value="1"/>
</dbReference>
<keyword evidence="3" id="KW-1185">Reference proteome</keyword>
<evidence type="ECO:0000313" key="2">
    <source>
        <dbReference type="EMBL" id="KRX08008.1"/>
    </source>
</evidence>
<dbReference type="InterPro" id="IPR051413">
    <property type="entry name" value="K/Na_HCN_channel"/>
</dbReference>
<dbReference type="Gene3D" id="1.10.287.70">
    <property type="match status" value="1"/>
</dbReference>
<dbReference type="SMART" id="SM00100">
    <property type="entry name" value="cNMP"/>
    <property type="match status" value="1"/>
</dbReference>
<sequence>MEKDPVWHEGSFQVQIMIQLFVDIIKGFSTGYVEQGNIILDHYRVAISIAMYQIKIQHKDNTWLHNANLIEENYWRRYIESLFVACSSMITVLVYSPKNEIEVIFVTFTMVFNCGVFAYSINTHLQVRMKDYLQYLHKEKVQLAIEDVDTLMSKFSTNLQQEIKQEVYSTKIDDFKVIKENFSDGVVKNLYKIIKEIMLGPGEDLFQDENLEFQDQDRSIYLLEKGLIQLYLQKDELETNISQISPGQLLGEISFFTGQARNSKAKSIGFSNLLRIPRDQFINLIKEYGNNLDFERFCFIKDQIIFSKNYWMIDIPCKTCKKYGHLSMDYYPQKLLKQDLEQIGQQQSNYGKQQQQLSQKQFDQDQRFIVVLKL</sequence>
<comment type="caution">
    <text evidence="2">The sequence shown here is derived from an EMBL/GenBank/DDBJ whole genome shotgun (WGS) entry which is preliminary data.</text>
</comment>
<protein>
    <submittedName>
        <fullName evidence="2">Cyclic nucleotide-binding protein</fullName>
    </submittedName>
</protein>